<dbReference type="Proteomes" id="UP001153332">
    <property type="component" value="Unassembled WGS sequence"/>
</dbReference>
<reference evidence="1" key="1">
    <citation type="submission" date="2022-12" db="EMBL/GenBank/DDBJ databases">
        <title>Genome Sequence of Lasiodiplodia mahajangana.</title>
        <authorList>
            <person name="Buettner E."/>
        </authorList>
    </citation>
    <scope>NUCLEOTIDE SEQUENCE</scope>
    <source>
        <strain evidence="1">VT137</strain>
    </source>
</reference>
<organism evidence="1 2">
    <name type="scientific">Lasiodiplodia mahajangana</name>
    <dbReference type="NCBI Taxonomy" id="1108764"/>
    <lineage>
        <taxon>Eukaryota</taxon>
        <taxon>Fungi</taxon>
        <taxon>Dikarya</taxon>
        <taxon>Ascomycota</taxon>
        <taxon>Pezizomycotina</taxon>
        <taxon>Dothideomycetes</taxon>
        <taxon>Dothideomycetes incertae sedis</taxon>
        <taxon>Botryosphaeriales</taxon>
        <taxon>Botryosphaeriaceae</taxon>
        <taxon>Lasiodiplodia</taxon>
    </lineage>
</organism>
<evidence type="ECO:0000313" key="1">
    <source>
        <dbReference type="EMBL" id="KAJ8132238.1"/>
    </source>
</evidence>
<proteinExistence type="predicted"/>
<gene>
    <name evidence="1" type="ORF">O1611_g1383</name>
</gene>
<name>A0ACC2JY66_9PEZI</name>
<keyword evidence="2" id="KW-1185">Reference proteome</keyword>
<dbReference type="EMBL" id="JAPUUL010000160">
    <property type="protein sequence ID" value="KAJ8132238.1"/>
    <property type="molecule type" value="Genomic_DNA"/>
</dbReference>
<sequence>MPNLVIALAVEDSQDGKEQVDDVKVKANSGCNLLFHMVLAQDELSIDQDVPREDKGSETTINQLAGATVGEEGSHEAEDDQAPERAKQIRHPRREVILGLACEQSEEYEDTTGENYGVQHDLCLVERDDDRDGICFKQGKTGEEEKVCRVGLALPVRQAHEADGAEELSTESCMLAEESYKNISMFKIMHQAVHLDGGVGGDCLRRPRPMPDATGSKSLYTARYEVSNCPPSNARGVRYTARSEGMRLTFANELVADVDGSLGDGAAELEVVGNVVFAAARRAAEDSGGGR</sequence>
<evidence type="ECO:0000313" key="2">
    <source>
        <dbReference type="Proteomes" id="UP001153332"/>
    </source>
</evidence>
<comment type="caution">
    <text evidence="1">The sequence shown here is derived from an EMBL/GenBank/DDBJ whole genome shotgun (WGS) entry which is preliminary data.</text>
</comment>
<protein>
    <submittedName>
        <fullName evidence="1">Uncharacterized protein</fullName>
    </submittedName>
</protein>
<accession>A0ACC2JY66</accession>